<accession>A0A4U5MZ60</accession>
<organism evidence="1">
    <name type="scientific">Populus alba</name>
    <name type="common">White poplar</name>
    <dbReference type="NCBI Taxonomy" id="43335"/>
    <lineage>
        <taxon>Eukaryota</taxon>
        <taxon>Viridiplantae</taxon>
        <taxon>Streptophyta</taxon>
        <taxon>Embryophyta</taxon>
        <taxon>Tracheophyta</taxon>
        <taxon>Spermatophyta</taxon>
        <taxon>Magnoliopsida</taxon>
        <taxon>eudicotyledons</taxon>
        <taxon>Gunneridae</taxon>
        <taxon>Pentapetalae</taxon>
        <taxon>rosids</taxon>
        <taxon>fabids</taxon>
        <taxon>Malpighiales</taxon>
        <taxon>Salicaceae</taxon>
        <taxon>Saliceae</taxon>
        <taxon>Populus</taxon>
    </lineage>
</organism>
<dbReference type="AlphaFoldDB" id="A0A4U5MZ60"/>
<sequence length="327" mass="37313">MLSVRECIKLVSISDLPSNLDCLNAFRCSSMKSVRIPIQSKNSPFMVLEKCYMLEEIQGIEDPSNNYWTIDVDFPSDSSNNFLKSLAEASCNGDYGYYIGSFPGNMPNWLSYRGEGCSLSFHIPPVFQGLVVWVVSPFDVHSTVNHTIGYQVIIKNKNNGVQLFEDKIIVVCSYPRKWVRYISTSDMAMEEYCGDEELELYLASRSSDRSKGVQCGIHVIAEETDSFEGSEWDREINNIESRDEELELHLNSGRKDINVTECEVHVIKELEVGRDRVMPASRPYRLLPHHPNYGLIRASTTAQWKAYLMQKKYRKVLIFGKGTRTTA</sequence>
<name>A0A4U5MZ60_POPAL</name>
<reference evidence="1" key="1">
    <citation type="submission" date="2018-10" db="EMBL/GenBank/DDBJ databases">
        <title>Population genomic analysis revealed the cold adaptation of white poplar.</title>
        <authorList>
            <person name="Liu Y.-J."/>
        </authorList>
    </citation>
    <scope>NUCLEOTIDE SEQUENCE [LARGE SCALE GENOMIC DNA]</scope>
    <source>
        <strain evidence="1">PAL-ZL1</strain>
    </source>
</reference>
<protein>
    <recommendedName>
        <fullName evidence="2">TMV resistance protein N-like</fullName>
    </recommendedName>
</protein>
<dbReference type="EMBL" id="RCHU01001127">
    <property type="protein sequence ID" value="TKR75457.1"/>
    <property type="molecule type" value="Genomic_DNA"/>
</dbReference>
<proteinExistence type="predicted"/>
<gene>
    <name evidence="1" type="ORF">D5086_0000285200</name>
</gene>
<evidence type="ECO:0000313" key="1">
    <source>
        <dbReference type="EMBL" id="TKR75457.1"/>
    </source>
</evidence>
<evidence type="ECO:0008006" key="2">
    <source>
        <dbReference type="Google" id="ProtNLM"/>
    </source>
</evidence>
<comment type="caution">
    <text evidence="1">The sequence shown here is derived from an EMBL/GenBank/DDBJ whole genome shotgun (WGS) entry which is preliminary data.</text>
</comment>